<dbReference type="AlphaFoldDB" id="A0A8H5D346"/>
<evidence type="ECO:0000256" key="1">
    <source>
        <dbReference type="SAM" id="MobiDB-lite"/>
    </source>
</evidence>
<proteinExistence type="predicted"/>
<comment type="caution">
    <text evidence="2">The sequence shown here is derived from an EMBL/GenBank/DDBJ whole genome shotgun (WGS) entry which is preliminary data.</text>
</comment>
<accession>A0A8H5D346</accession>
<organism evidence="2 3">
    <name type="scientific">Leucocoprinus leucothites</name>
    <dbReference type="NCBI Taxonomy" id="201217"/>
    <lineage>
        <taxon>Eukaryota</taxon>
        <taxon>Fungi</taxon>
        <taxon>Dikarya</taxon>
        <taxon>Basidiomycota</taxon>
        <taxon>Agaricomycotina</taxon>
        <taxon>Agaricomycetes</taxon>
        <taxon>Agaricomycetidae</taxon>
        <taxon>Agaricales</taxon>
        <taxon>Agaricineae</taxon>
        <taxon>Agaricaceae</taxon>
        <taxon>Leucocoprinus</taxon>
    </lineage>
</organism>
<evidence type="ECO:0000313" key="3">
    <source>
        <dbReference type="Proteomes" id="UP000559027"/>
    </source>
</evidence>
<evidence type="ECO:0000313" key="2">
    <source>
        <dbReference type="EMBL" id="KAF5352745.1"/>
    </source>
</evidence>
<feature type="compositionally biased region" description="Low complexity" evidence="1">
    <location>
        <begin position="60"/>
        <end position="77"/>
    </location>
</feature>
<gene>
    <name evidence="2" type="ORF">D9756_006245</name>
</gene>
<sequence>MPSPPLPVELYHVILQSLVDDLYTLKQCALACGTLRYIVQQHLFSEMTIHRFPQRRRVGSSSSSSSSSAGSSSPDSSCRASPAIDEEEETRCSWLLNPAHSHLLSHVRHLRLQCYPLPCANVKSSSTPPSQYYQQPDPSFVSVLELLPAENLNKITILRRNRDDPLSDTEAVVTKLLKRSHLLTELCIEDRRVPAAYLAAVAGSIKVLRVNGNEFVEDEAVGEGGEGFVRSWPRLESLVFPGRLLPECLVWMIMGGSGVDGGCVFPRLRNLYVGDECRDVEVVNEVLEICKSTLRSFVYTPFCYNFSSYPNPCFNQNGSVIEFNTPSTLRTLAINCPVMLKPASRNYPNPFGYLSHTLRRLSRSQPCTKLEVIHVRFLTTEQVEKLDALFPGGFPIDMCFREFDKLLSNPVRFPKLRKVYLTVGRHYLDLFRDPETLPMLNMKEMLGLVYEEISARRFWLWSRASSGVVDGEMESVETLLWDGRVCEFV</sequence>
<name>A0A8H5D346_9AGAR</name>
<protein>
    <submittedName>
        <fullName evidence="2">Uncharacterized protein</fullName>
    </submittedName>
</protein>
<reference evidence="2 3" key="1">
    <citation type="journal article" date="2020" name="ISME J.">
        <title>Uncovering the hidden diversity of litter-decomposition mechanisms in mushroom-forming fungi.</title>
        <authorList>
            <person name="Floudas D."/>
            <person name="Bentzer J."/>
            <person name="Ahren D."/>
            <person name="Johansson T."/>
            <person name="Persson P."/>
            <person name="Tunlid A."/>
        </authorList>
    </citation>
    <scope>NUCLEOTIDE SEQUENCE [LARGE SCALE GENOMIC DNA]</scope>
    <source>
        <strain evidence="2 3">CBS 146.42</strain>
    </source>
</reference>
<dbReference type="Proteomes" id="UP000559027">
    <property type="component" value="Unassembled WGS sequence"/>
</dbReference>
<dbReference type="OrthoDB" id="2988077at2759"/>
<dbReference type="EMBL" id="JAACJO010000011">
    <property type="protein sequence ID" value="KAF5352745.1"/>
    <property type="molecule type" value="Genomic_DNA"/>
</dbReference>
<keyword evidence="3" id="KW-1185">Reference proteome</keyword>
<feature type="region of interest" description="Disordered" evidence="1">
    <location>
        <begin position="55"/>
        <end position="82"/>
    </location>
</feature>